<dbReference type="PANTHER" id="PTHR15565">
    <property type="entry name" value="AATF PROTEIN APOPTOSIS ANTAGONIZING TRANSCRIPTION FACTOR"/>
    <property type="match status" value="1"/>
</dbReference>
<dbReference type="InterPro" id="IPR025160">
    <property type="entry name" value="AATF"/>
</dbReference>
<feature type="domain" description="AATF leucine zipper-containing" evidence="5">
    <location>
        <begin position="252"/>
        <end position="380"/>
    </location>
</feature>
<feature type="compositionally biased region" description="Acidic residues" evidence="3">
    <location>
        <begin position="29"/>
        <end position="40"/>
    </location>
</feature>
<feature type="compositionally biased region" description="Polar residues" evidence="3">
    <location>
        <begin position="205"/>
        <end position="222"/>
    </location>
</feature>
<accession>A0AAV9N965</accession>
<dbReference type="RefSeq" id="XP_064705151.1">
    <property type="nucleotide sequence ID" value="XM_064847430.1"/>
</dbReference>
<gene>
    <name evidence="6" type="ORF">LTR84_003847</name>
</gene>
<dbReference type="AlphaFoldDB" id="A0AAV9N965"/>
<feature type="compositionally biased region" description="Acidic residues" evidence="3">
    <location>
        <begin position="82"/>
        <end position="100"/>
    </location>
</feature>
<dbReference type="GO" id="GO:0005730">
    <property type="term" value="C:nucleolus"/>
    <property type="evidence" value="ECO:0007669"/>
    <property type="project" value="TreeGrafter"/>
</dbReference>
<dbReference type="GO" id="GO:0000462">
    <property type="term" value="P:maturation of SSU-rRNA from tricistronic rRNA transcript (SSU-rRNA, 5.8S rRNA, LSU-rRNA)"/>
    <property type="evidence" value="ECO:0007669"/>
    <property type="project" value="TreeGrafter"/>
</dbReference>
<dbReference type="GeneID" id="89972030"/>
<evidence type="ECO:0000256" key="3">
    <source>
        <dbReference type="SAM" id="MobiDB-lite"/>
    </source>
</evidence>
<proteinExistence type="inferred from homology"/>
<dbReference type="EMBL" id="JAVRRD010000017">
    <property type="protein sequence ID" value="KAK5050565.1"/>
    <property type="molecule type" value="Genomic_DNA"/>
</dbReference>
<comment type="similarity">
    <text evidence="1">Belongs to the AATF family.</text>
</comment>
<feature type="region of interest" description="Disordered" evidence="3">
    <location>
        <begin position="459"/>
        <end position="484"/>
    </location>
</feature>
<evidence type="ECO:0000259" key="4">
    <source>
        <dbReference type="Pfam" id="PF08164"/>
    </source>
</evidence>
<feature type="compositionally biased region" description="Acidic residues" evidence="3">
    <location>
        <begin position="171"/>
        <end position="200"/>
    </location>
</feature>
<feature type="domain" description="Apoptosis-antagonizing transcription factor C-terminal" evidence="4">
    <location>
        <begin position="443"/>
        <end position="525"/>
    </location>
</feature>
<protein>
    <recommendedName>
        <fullName evidence="2">Protein BFR2</fullName>
    </recommendedName>
</protein>
<feature type="compositionally biased region" description="Basic and acidic residues" evidence="3">
    <location>
        <begin position="44"/>
        <end position="61"/>
    </location>
</feature>
<keyword evidence="7" id="KW-1185">Reference proteome</keyword>
<feature type="compositionally biased region" description="Basic and acidic residues" evidence="3">
    <location>
        <begin position="9"/>
        <end position="28"/>
    </location>
</feature>
<feature type="compositionally biased region" description="Polar residues" evidence="3">
    <location>
        <begin position="326"/>
        <end position="336"/>
    </location>
</feature>
<evidence type="ECO:0000313" key="6">
    <source>
        <dbReference type="EMBL" id="KAK5050565.1"/>
    </source>
</evidence>
<dbReference type="PANTHER" id="PTHR15565:SF0">
    <property type="entry name" value="PROTEIN AATF"/>
    <property type="match status" value="1"/>
</dbReference>
<feature type="region of interest" description="Disordered" evidence="3">
    <location>
        <begin position="326"/>
        <end position="353"/>
    </location>
</feature>
<evidence type="ECO:0000313" key="7">
    <source>
        <dbReference type="Proteomes" id="UP001358417"/>
    </source>
</evidence>
<sequence length="560" mass="61054">MSILRKQAKSLEYKKAKDYDPEDDTHQSEDEEQSDSEEDAGATGREHYESVGKSKLRKPDESALDARYGGVAVSRKDLDAHDETEDDPFAAVDDEEEDDPFAAKNRDLSGSEEVSDPSDVENGEEVIEDDEIDSDEAFGESDVERFKNFTFRGSKLNRRGGGDEFSSASQESDEEDEDDNDLSEEDSDASDSDVDIDGNGDEGSIASSISSVPLKKPTSNRSSAREELRKAATSSSSTAALASALSAGAHADIKKGQAVKKQQQTFDRLLDARIKFQKGLTLASDIPNNTVLEEDVKAAAQQAEDAALALWSTIDSIRCTLLTAQQDASNTQSSGSDLKRKRPLKATRSTQTSDLWQHTTSLNSTILPIQRGTLDKWNTKTQPVIDTASKPKLLQAGTSTHSMRLTEVLDTYLATTGPTLIESSTSTSTSTSTSNFYDDNTFYQSLLRALISSRTNATSTSDLSESYLPPKLHASGSRAKKVDTKASKGRKVRYTVHEKLQDFMAVEDRGTWEDAARREFFASLLGGMSVLDEGVDGEDGDGDGDVEDGMEDVALRLFRN</sequence>
<name>A0AAV9N965_9EURO</name>
<dbReference type="Pfam" id="PF08164">
    <property type="entry name" value="TRAUB"/>
    <property type="match status" value="1"/>
</dbReference>
<dbReference type="Proteomes" id="UP001358417">
    <property type="component" value="Unassembled WGS sequence"/>
</dbReference>
<evidence type="ECO:0000256" key="2">
    <source>
        <dbReference type="ARBA" id="ARBA00013850"/>
    </source>
</evidence>
<feature type="region of interest" description="Disordered" evidence="3">
    <location>
        <begin position="1"/>
        <end position="235"/>
    </location>
</feature>
<evidence type="ECO:0000259" key="5">
    <source>
        <dbReference type="Pfam" id="PF13339"/>
    </source>
</evidence>
<dbReference type="Pfam" id="PF13339">
    <property type="entry name" value="AATF-Che1"/>
    <property type="match status" value="1"/>
</dbReference>
<feature type="compositionally biased region" description="Acidic residues" evidence="3">
    <location>
        <begin position="113"/>
        <end position="141"/>
    </location>
</feature>
<comment type="caution">
    <text evidence="6">The sequence shown here is derived from an EMBL/GenBank/DDBJ whole genome shotgun (WGS) entry which is preliminary data.</text>
</comment>
<organism evidence="6 7">
    <name type="scientific">Exophiala bonariae</name>
    <dbReference type="NCBI Taxonomy" id="1690606"/>
    <lineage>
        <taxon>Eukaryota</taxon>
        <taxon>Fungi</taxon>
        <taxon>Dikarya</taxon>
        <taxon>Ascomycota</taxon>
        <taxon>Pezizomycotina</taxon>
        <taxon>Eurotiomycetes</taxon>
        <taxon>Chaetothyriomycetidae</taxon>
        <taxon>Chaetothyriales</taxon>
        <taxon>Herpotrichiellaceae</taxon>
        <taxon>Exophiala</taxon>
    </lineage>
</organism>
<evidence type="ECO:0000256" key="1">
    <source>
        <dbReference type="ARBA" id="ARBA00008966"/>
    </source>
</evidence>
<dbReference type="InterPro" id="IPR039223">
    <property type="entry name" value="AATF/Bfr2"/>
</dbReference>
<reference evidence="6 7" key="1">
    <citation type="submission" date="2023-08" db="EMBL/GenBank/DDBJ databases">
        <title>Black Yeasts Isolated from many extreme environments.</title>
        <authorList>
            <person name="Coleine C."/>
            <person name="Stajich J.E."/>
            <person name="Selbmann L."/>
        </authorList>
    </citation>
    <scope>NUCLEOTIDE SEQUENCE [LARGE SCALE GENOMIC DNA]</scope>
    <source>
        <strain evidence="6 7">CCFEE 5792</strain>
    </source>
</reference>
<dbReference type="InterPro" id="IPR012617">
    <property type="entry name" value="AATF_C"/>
</dbReference>